<organism evidence="2 3">
    <name type="scientific">Actinoallomurus acaciae</name>
    <dbReference type="NCBI Taxonomy" id="502577"/>
    <lineage>
        <taxon>Bacteria</taxon>
        <taxon>Bacillati</taxon>
        <taxon>Actinomycetota</taxon>
        <taxon>Actinomycetes</taxon>
        <taxon>Streptosporangiales</taxon>
        <taxon>Thermomonosporaceae</taxon>
        <taxon>Actinoallomurus</taxon>
    </lineage>
</organism>
<feature type="transmembrane region" description="Helical" evidence="1">
    <location>
        <begin position="274"/>
        <end position="292"/>
    </location>
</feature>
<keyword evidence="1" id="KW-1133">Transmembrane helix</keyword>
<protein>
    <submittedName>
        <fullName evidence="2">Uncharacterized protein</fullName>
    </submittedName>
</protein>
<dbReference type="RefSeq" id="WP_378204323.1">
    <property type="nucleotide sequence ID" value="NZ_JBHLZP010000144.1"/>
</dbReference>
<dbReference type="EMBL" id="JBHLZP010000144">
    <property type="protein sequence ID" value="MFB9834536.1"/>
    <property type="molecule type" value="Genomic_DNA"/>
</dbReference>
<proteinExistence type="predicted"/>
<gene>
    <name evidence="2" type="ORF">ACFFNX_20335</name>
</gene>
<dbReference type="Proteomes" id="UP001589627">
    <property type="component" value="Unassembled WGS sequence"/>
</dbReference>
<sequence>MPAVRLPAETYYVSVDKSVVQGAMAKIEERFRDLLENGAQANGLPEGCYAAGQYLIPDSIDQRGLYGTSAALLALARSAPSPSRIRLIEGINRYIVGRRKIEIALVRSEEATSALTTRLAVEWRTAFKCAELLYALSAAPAAAVGREELLNKVLGTIREARFATGGWAADLDLRQKVDPLATASIVRALNAAGIPVDATDLELVRRHAYDERNVTGYVRVFCLLVLLEIDGRDEELDRLWKKLLDELTPGLRERTEANYEFTLSNHYHYVRVPWQLYLLSCAALISPLKIIFNRHIRTVLLDGIAAVNSTEGFVYASSGHMRSTRTYGILMDTLWRVDQTLGTSRYLAPLSALANWSIRVLYSRITTWFALSAAVVVGGLSLWSWLFDEQTRPLSAVGPNLFTSGLLAVVGLLLRRLRRR</sequence>
<evidence type="ECO:0000256" key="1">
    <source>
        <dbReference type="SAM" id="Phobius"/>
    </source>
</evidence>
<name>A0ABV5YHJ8_9ACTN</name>
<evidence type="ECO:0000313" key="3">
    <source>
        <dbReference type="Proteomes" id="UP001589627"/>
    </source>
</evidence>
<keyword evidence="1" id="KW-0472">Membrane</keyword>
<reference evidence="2 3" key="1">
    <citation type="submission" date="2024-09" db="EMBL/GenBank/DDBJ databases">
        <authorList>
            <person name="Sun Q."/>
            <person name="Mori K."/>
        </authorList>
    </citation>
    <scope>NUCLEOTIDE SEQUENCE [LARGE SCALE GENOMIC DNA]</scope>
    <source>
        <strain evidence="2 3">TBRC 0563</strain>
    </source>
</reference>
<keyword evidence="1" id="KW-0812">Transmembrane</keyword>
<keyword evidence="3" id="KW-1185">Reference proteome</keyword>
<comment type="caution">
    <text evidence="2">The sequence shown here is derived from an EMBL/GenBank/DDBJ whole genome shotgun (WGS) entry which is preliminary data.</text>
</comment>
<feature type="transmembrane region" description="Helical" evidence="1">
    <location>
        <begin position="365"/>
        <end position="387"/>
    </location>
</feature>
<feature type="transmembrane region" description="Helical" evidence="1">
    <location>
        <begin position="393"/>
        <end position="414"/>
    </location>
</feature>
<evidence type="ECO:0000313" key="2">
    <source>
        <dbReference type="EMBL" id="MFB9834536.1"/>
    </source>
</evidence>
<accession>A0ABV5YHJ8</accession>